<dbReference type="InterPro" id="IPR056366">
    <property type="entry name" value="Ribosomal_eL24"/>
</dbReference>
<keyword evidence="3" id="KW-0687">Ribonucleoprotein</keyword>
<dbReference type="CDD" id="cd00472">
    <property type="entry name" value="Ribosomal_L24e_L24"/>
    <property type="match status" value="1"/>
</dbReference>
<dbReference type="InterPro" id="IPR038630">
    <property type="entry name" value="L24e/L24_sf"/>
</dbReference>
<dbReference type="HOGENOM" id="CLU_106411_0_0_1"/>
<dbReference type="AlphaFoldDB" id="J6FCT4"/>
<proteinExistence type="inferred from homology"/>
<dbReference type="VEuPathDB" id="FungiDB:A1Q1_00782"/>
<dbReference type="Gene3D" id="2.30.170.20">
    <property type="entry name" value="Ribosomal protein L24e"/>
    <property type="match status" value="1"/>
</dbReference>
<reference evidence="6 7" key="1">
    <citation type="journal article" date="2012" name="Eukaryot. Cell">
        <title>Draft genome sequence of CBS 2479, the standard type strain of Trichosporon asahii.</title>
        <authorList>
            <person name="Yang R.Y."/>
            <person name="Li H.T."/>
            <person name="Zhu H."/>
            <person name="Zhou G.P."/>
            <person name="Wang M."/>
            <person name="Wang L."/>
        </authorList>
    </citation>
    <scope>NUCLEOTIDE SEQUENCE [LARGE SCALE GENOMIC DNA]</scope>
    <source>
        <strain evidence="7">ATCC 90039 / CBS 2479 / JCM 2466 / KCTC 7840 / NCYC 2677 / UAMH 7654</strain>
    </source>
</reference>
<dbReference type="GO" id="GO:0003729">
    <property type="term" value="F:mRNA binding"/>
    <property type="evidence" value="ECO:0007669"/>
    <property type="project" value="TreeGrafter"/>
</dbReference>
<dbReference type="Pfam" id="PF01246">
    <property type="entry name" value="Ribosomal_L24e"/>
    <property type="match status" value="1"/>
</dbReference>
<dbReference type="SUPFAM" id="SSF57716">
    <property type="entry name" value="Glucocorticoid receptor-like (DNA-binding domain)"/>
    <property type="match status" value="1"/>
</dbReference>
<dbReference type="GeneID" id="25984296"/>
<sequence length="149" mass="16687">MRVDRCDWSGFKVYPSRGKVYVRGDSKTFRFSGSKTESLFLQRKNPRKIAWTQVYRRMHKKGITEEVAKKRSRKNVKVQRGVVGADLASIMAKRTAKPEVRAAARQAAITKAKTQKREKETAKKANRPQGGANVPKVSKQAAKGGKGGR</sequence>
<evidence type="ECO:0000256" key="2">
    <source>
        <dbReference type="ARBA" id="ARBA00022980"/>
    </source>
</evidence>
<dbReference type="FunFam" id="2.30.170.20:FF:000002">
    <property type="entry name" value="60S ribosomal protein L24"/>
    <property type="match status" value="1"/>
</dbReference>
<feature type="region of interest" description="Disordered" evidence="4">
    <location>
        <begin position="108"/>
        <end position="149"/>
    </location>
</feature>
<evidence type="ECO:0000259" key="5">
    <source>
        <dbReference type="Pfam" id="PF01246"/>
    </source>
</evidence>
<dbReference type="EMBL" id="ALBS01000013">
    <property type="protein sequence ID" value="EJT52877.1"/>
    <property type="molecule type" value="Genomic_DNA"/>
</dbReference>
<gene>
    <name evidence="6" type="ORF">A1Q1_00782</name>
</gene>
<dbReference type="GO" id="GO:0022625">
    <property type="term" value="C:cytosolic large ribosomal subunit"/>
    <property type="evidence" value="ECO:0007669"/>
    <property type="project" value="TreeGrafter"/>
</dbReference>
<dbReference type="InterPro" id="IPR000988">
    <property type="entry name" value="Ribosomal_eL24-rel_N"/>
</dbReference>
<feature type="domain" description="Large ribosomal subunit protein eL24-related N-terminal" evidence="5">
    <location>
        <begin position="1"/>
        <end position="66"/>
    </location>
</feature>
<comment type="caution">
    <text evidence="6">The sequence shown here is derived from an EMBL/GenBank/DDBJ whole genome shotgun (WGS) entry which is preliminary data.</text>
</comment>
<dbReference type="GO" id="GO:0002181">
    <property type="term" value="P:cytoplasmic translation"/>
    <property type="evidence" value="ECO:0007669"/>
    <property type="project" value="TreeGrafter"/>
</dbReference>
<evidence type="ECO:0000313" key="6">
    <source>
        <dbReference type="EMBL" id="EJT52877.1"/>
    </source>
</evidence>
<dbReference type="Gene3D" id="6.10.250.1270">
    <property type="match status" value="1"/>
</dbReference>
<dbReference type="GO" id="GO:0003735">
    <property type="term" value="F:structural constituent of ribosome"/>
    <property type="evidence" value="ECO:0007669"/>
    <property type="project" value="InterPro"/>
</dbReference>
<protein>
    <submittedName>
        <fullName evidence="6">60S ribosomal protein L24 (L30)</fullName>
    </submittedName>
</protein>
<dbReference type="KEGG" id="tasa:A1Q1_00782"/>
<comment type="similarity">
    <text evidence="1">Belongs to the eukaryotic ribosomal protein eL24 family.</text>
</comment>
<name>J6FCT4_TRIAS</name>
<evidence type="ECO:0000256" key="1">
    <source>
        <dbReference type="ARBA" id="ARBA00005647"/>
    </source>
</evidence>
<evidence type="ECO:0000313" key="7">
    <source>
        <dbReference type="Proteomes" id="UP000002748"/>
    </source>
</evidence>
<accession>J6FCT4</accession>
<dbReference type="Proteomes" id="UP000002748">
    <property type="component" value="Unassembled WGS sequence"/>
</dbReference>
<organism evidence="6 7">
    <name type="scientific">Trichosporon asahii var. asahii (strain ATCC 90039 / CBS 2479 / JCM 2466 / KCTC 7840 / NBRC 103889/ NCYC 2677 / UAMH 7654)</name>
    <name type="common">Yeast</name>
    <dbReference type="NCBI Taxonomy" id="1186058"/>
    <lineage>
        <taxon>Eukaryota</taxon>
        <taxon>Fungi</taxon>
        <taxon>Dikarya</taxon>
        <taxon>Basidiomycota</taxon>
        <taxon>Agaricomycotina</taxon>
        <taxon>Tremellomycetes</taxon>
        <taxon>Trichosporonales</taxon>
        <taxon>Trichosporonaceae</taxon>
        <taxon>Trichosporon</taxon>
    </lineage>
</organism>
<evidence type="ECO:0000256" key="3">
    <source>
        <dbReference type="ARBA" id="ARBA00023274"/>
    </source>
</evidence>
<keyword evidence="2 6" id="KW-0689">Ribosomal protein</keyword>
<dbReference type="PANTHER" id="PTHR10792">
    <property type="entry name" value="60S RIBOSOMAL PROTEIN L24"/>
    <property type="match status" value="1"/>
</dbReference>
<dbReference type="OrthoDB" id="1727108at2759"/>
<evidence type="ECO:0000256" key="4">
    <source>
        <dbReference type="SAM" id="MobiDB-lite"/>
    </source>
</evidence>
<dbReference type="PANTHER" id="PTHR10792:SF1">
    <property type="entry name" value="RIBOSOMAL PROTEIN L24"/>
    <property type="match status" value="1"/>
</dbReference>
<dbReference type="RefSeq" id="XP_014183951.1">
    <property type="nucleotide sequence ID" value="XM_014328476.1"/>
</dbReference>